<keyword evidence="1" id="KW-0697">Rotamase</keyword>
<dbReference type="InterPro" id="IPR046357">
    <property type="entry name" value="PPIase_dom_sf"/>
</dbReference>
<dbReference type="Proteomes" id="UP001141950">
    <property type="component" value="Unassembled WGS sequence"/>
</dbReference>
<sequence length="290" mass="33765">MHDTIIATYEDGTVTADEFNKYIGFLRLMNHEYKYDNQTSEYIRMHLRTYIGYKVLTARLGRVSDDEVRKKVEVHVNSFYAYLNRAIESDSTLRKQMEQEELSESDIKYYFRLMTSVRETIEYKITDEALKANFEETKADYNIVTLRHILINTTDPSTGEKLCTEEEALDRAQEVKRMLDAGGDWTALAKEYSDDPATKDDGGLYVGQTVGSFVTEFKDAANKQEVGKIGDPLKLHYSFHVIKVEKREDMTYHRLTENQKIEIRQLLASEVIEKFMSDELEERITKIDLP</sequence>
<proteinExistence type="predicted"/>
<dbReference type="EMBL" id="JANIPJ010000012">
    <property type="protein sequence ID" value="MCR2805634.1"/>
    <property type="molecule type" value="Genomic_DNA"/>
</dbReference>
<dbReference type="SUPFAM" id="SSF109998">
    <property type="entry name" value="Triger factor/SurA peptide-binding domain-like"/>
    <property type="match status" value="1"/>
</dbReference>
<dbReference type="PANTHER" id="PTHR47245">
    <property type="entry name" value="PEPTIDYLPROLYL ISOMERASE"/>
    <property type="match status" value="1"/>
</dbReference>
<dbReference type="Pfam" id="PF13616">
    <property type="entry name" value="Rotamase_3"/>
    <property type="match status" value="1"/>
</dbReference>
<protein>
    <submittedName>
        <fullName evidence="3">Peptidylprolyl isomerase</fullName>
        <ecNumber evidence="3">5.2.1.8</ecNumber>
    </submittedName>
</protein>
<dbReference type="InterPro" id="IPR000297">
    <property type="entry name" value="PPIase_PpiC"/>
</dbReference>
<comment type="caution">
    <text evidence="3">The sequence shown here is derived from an EMBL/GenBank/DDBJ whole genome shotgun (WGS) entry which is preliminary data.</text>
</comment>
<dbReference type="AlphaFoldDB" id="A0A9X2MSX2"/>
<gene>
    <name evidence="3" type="ORF">NQZ67_17255</name>
</gene>
<dbReference type="EC" id="5.2.1.8" evidence="3"/>
<feature type="domain" description="PpiC" evidence="2">
    <location>
        <begin position="141"/>
        <end position="246"/>
    </location>
</feature>
<dbReference type="RefSeq" id="WP_257448316.1">
    <property type="nucleotide sequence ID" value="NZ_JANIPJ010000012.1"/>
</dbReference>
<keyword evidence="4" id="KW-1185">Reference proteome</keyword>
<name>A0A9X2MSX2_9BACL</name>
<reference evidence="3" key="1">
    <citation type="submission" date="2022-08" db="EMBL/GenBank/DDBJ databases">
        <title>The genomic sequence of strain Paenibacillus sp. SCIV0701.</title>
        <authorList>
            <person name="Zhao H."/>
        </authorList>
    </citation>
    <scope>NUCLEOTIDE SEQUENCE</scope>
    <source>
        <strain evidence="3">SCIV0701</strain>
    </source>
</reference>
<dbReference type="GO" id="GO:0003755">
    <property type="term" value="F:peptidyl-prolyl cis-trans isomerase activity"/>
    <property type="evidence" value="ECO:0007669"/>
    <property type="project" value="UniProtKB-KW"/>
</dbReference>
<dbReference type="PROSITE" id="PS50198">
    <property type="entry name" value="PPIC_PPIASE_2"/>
    <property type="match status" value="1"/>
</dbReference>
<dbReference type="InterPro" id="IPR050245">
    <property type="entry name" value="PrsA_foldase"/>
</dbReference>
<evidence type="ECO:0000259" key="2">
    <source>
        <dbReference type="PROSITE" id="PS50198"/>
    </source>
</evidence>
<dbReference type="InterPro" id="IPR027304">
    <property type="entry name" value="Trigger_fact/SurA_dom_sf"/>
</dbReference>
<organism evidence="3 4">
    <name type="scientific">Paenibacillus soyae</name>
    <dbReference type="NCBI Taxonomy" id="2969249"/>
    <lineage>
        <taxon>Bacteria</taxon>
        <taxon>Bacillati</taxon>
        <taxon>Bacillota</taxon>
        <taxon>Bacilli</taxon>
        <taxon>Bacillales</taxon>
        <taxon>Paenibacillaceae</taxon>
        <taxon>Paenibacillus</taxon>
    </lineage>
</organism>
<evidence type="ECO:0000256" key="1">
    <source>
        <dbReference type="PROSITE-ProRule" id="PRU00278"/>
    </source>
</evidence>
<dbReference type="PANTHER" id="PTHR47245:SF2">
    <property type="entry name" value="PEPTIDYL-PROLYL CIS-TRANS ISOMERASE HP_0175-RELATED"/>
    <property type="match status" value="1"/>
</dbReference>
<dbReference type="Gene3D" id="3.10.50.40">
    <property type="match status" value="1"/>
</dbReference>
<accession>A0A9X2MSX2</accession>
<dbReference type="SUPFAM" id="SSF54534">
    <property type="entry name" value="FKBP-like"/>
    <property type="match status" value="1"/>
</dbReference>
<evidence type="ECO:0000313" key="4">
    <source>
        <dbReference type="Proteomes" id="UP001141950"/>
    </source>
</evidence>
<evidence type="ECO:0000313" key="3">
    <source>
        <dbReference type="EMBL" id="MCR2805634.1"/>
    </source>
</evidence>
<keyword evidence="1 3" id="KW-0413">Isomerase</keyword>